<evidence type="ECO:0000256" key="1">
    <source>
        <dbReference type="SAM" id="Coils"/>
    </source>
</evidence>
<reference evidence="3 4" key="1">
    <citation type="submission" date="2023-05" db="EMBL/GenBank/DDBJ databases">
        <title>A 100% complete, gapless, phased diploid assembly of the Scenedesmus obliquus UTEX 3031 genome.</title>
        <authorList>
            <person name="Biondi T.C."/>
            <person name="Hanschen E.R."/>
            <person name="Kwon T."/>
            <person name="Eng W."/>
            <person name="Kruse C.P.S."/>
            <person name="Koehler S.I."/>
            <person name="Kunde Y."/>
            <person name="Gleasner C.D."/>
            <person name="You Mak K.T."/>
            <person name="Polle J."/>
            <person name="Hovde B.T."/>
            <person name="Starkenburg S.R."/>
        </authorList>
    </citation>
    <scope>NUCLEOTIDE SEQUENCE [LARGE SCALE GENOMIC DNA]</scope>
    <source>
        <strain evidence="3 4">DOE0152z</strain>
    </source>
</reference>
<evidence type="ECO:0000256" key="2">
    <source>
        <dbReference type="SAM" id="MobiDB-lite"/>
    </source>
</evidence>
<dbReference type="Proteomes" id="UP001244341">
    <property type="component" value="Chromosome 3b"/>
</dbReference>
<gene>
    <name evidence="3" type="ORF">OEZ85_012366</name>
</gene>
<evidence type="ECO:0000313" key="4">
    <source>
        <dbReference type="Proteomes" id="UP001244341"/>
    </source>
</evidence>
<feature type="coiled-coil region" evidence="1">
    <location>
        <begin position="83"/>
        <end position="117"/>
    </location>
</feature>
<keyword evidence="1" id="KW-0175">Coiled coil</keyword>
<name>A0ABY8TT69_TETOB</name>
<keyword evidence="4" id="KW-1185">Reference proteome</keyword>
<protein>
    <submittedName>
        <fullName evidence="3">Uncharacterized protein</fullName>
    </submittedName>
</protein>
<accession>A0ABY8TT69</accession>
<evidence type="ECO:0000313" key="3">
    <source>
        <dbReference type="EMBL" id="WIA12310.1"/>
    </source>
</evidence>
<proteinExistence type="predicted"/>
<sequence>MFLPGPQGPGYDYVTALTNLRDKIAELSAVQQQQRGHSSQLGSGLQFWRRNKSNVFFVFTMYAMSTASVISAVMAESRLQSDKLLEQHEQQQLRKTISRLEQQVQRQQQLIGSLQDAVQQHRPGWWQGSGPIRQQLLQRLQDWQTGVDAAVQEPGPSAASSSSGGGSSSSNHAPQPDKEFGVRVGRLGSGFII</sequence>
<dbReference type="EMBL" id="CP126210">
    <property type="protein sequence ID" value="WIA12310.1"/>
    <property type="molecule type" value="Genomic_DNA"/>
</dbReference>
<feature type="region of interest" description="Disordered" evidence="2">
    <location>
        <begin position="151"/>
        <end position="193"/>
    </location>
</feature>
<organism evidence="3 4">
    <name type="scientific">Tetradesmus obliquus</name>
    <name type="common">Green alga</name>
    <name type="synonym">Acutodesmus obliquus</name>
    <dbReference type="NCBI Taxonomy" id="3088"/>
    <lineage>
        <taxon>Eukaryota</taxon>
        <taxon>Viridiplantae</taxon>
        <taxon>Chlorophyta</taxon>
        <taxon>core chlorophytes</taxon>
        <taxon>Chlorophyceae</taxon>
        <taxon>CS clade</taxon>
        <taxon>Sphaeropleales</taxon>
        <taxon>Scenedesmaceae</taxon>
        <taxon>Tetradesmus</taxon>
    </lineage>
</organism>